<feature type="transmembrane region" description="Helical" evidence="7">
    <location>
        <begin position="37"/>
        <end position="60"/>
    </location>
</feature>
<dbReference type="OMA" id="YTLWIIV"/>
<comment type="similarity">
    <text evidence="2 7">Belongs to the DPM2 family.</text>
</comment>
<evidence type="ECO:0000256" key="4">
    <source>
        <dbReference type="ARBA" id="ARBA00022824"/>
    </source>
</evidence>
<dbReference type="STRING" id="671144.I4Y5N8"/>
<comment type="pathway">
    <text evidence="7">Protein modification; protein glycosylation.</text>
</comment>
<dbReference type="InParanoid" id="I4Y5N8"/>
<comment type="function">
    <text evidence="7">Regulatory subunit of the dolichol-phosphate mannose (DPM) synthase complex; essential for the ER localization.</text>
</comment>
<dbReference type="GO" id="GO:0006506">
    <property type="term" value="P:GPI anchor biosynthetic process"/>
    <property type="evidence" value="ECO:0007669"/>
    <property type="project" value="TreeGrafter"/>
</dbReference>
<dbReference type="PANTHER" id="PTHR15039">
    <property type="entry name" value="DOLICHOL PHOSPHATE-MANNOSE BIOSYNTHESIS REGULATORY PROTEIN"/>
    <property type="match status" value="1"/>
</dbReference>
<dbReference type="GO" id="GO:0180047">
    <property type="term" value="P:dolichol phosphate mannose biosynthetic process"/>
    <property type="evidence" value="ECO:0007669"/>
    <property type="project" value="InterPro"/>
</dbReference>
<sequence length="68" mass="7981">MLASVTIFSYYTIWVFVTVIIQPIYELKYFPDRKWAIRIPIGLLLMGLSIVGIFTSSVLIKEKNRKRE</sequence>
<dbReference type="EMBL" id="JH668253">
    <property type="protein sequence ID" value="EIM19280.1"/>
    <property type="molecule type" value="Genomic_DNA"/>
</dbReference>
<keyword evidence="9" id="KW-1185">Reference proteome</keyword>
<dbReference type="GeneID" id="18472493"/>
<dbReference type="Proteomes" id="UP000005242">
    <property type="component" value="Unassembled WGS sequence"/>
</dbReference>
<evidence type="ECO:0000256" key="1">
    <source>
        <dbReference type="ARBA" id="ARBA00004477"/>
    </source>
</evidence>
<evidence type="ECO:0000256" key="2">
    <source>
        <dbReference type="ARBA" id="ARBA00005478"/>
    </source>
</evidence>
<organism evidence="8 9">
    <name type="scientific">Wallemia mellicola (strain ATCC MYA-4683 / CBS 633.66)</name>
    <name type="common">Wallemia sebi (CBS 633.66)</name>
    <dbReference type="NCBI Taxonomy" id="671144"/>
    <lineage>
        <taxon>Eukaryota</taxon>
        <taxon>Fungi</taxon>
        <taxon>Dikarya</taxon>
        <taxon>Basidiomycota</taxon>
        <taxon>Wallemiomycotina</taxon>
        <taxon>Wallemiomycetes</taxon>
        <taxon>Wallemiales</taxon>
        <taxon>Wallemiaceae</taxon>
        <taxon>Wallemia</taxon>
    </lineage>
</organism>
<dbReference type="Pfam" id="PF07297">
    <property type="entry name" value="DPM2"/>
    <property type="match status" value="1"/>
</dbReference>
<dbReference type="FunCoup" id="I4Y5N8">
    <property type="interactions" value="36"/>
</dbReference>
<dbReference type="InterPro" id="IPR009914">
    <property type="entry name" value="DPM2"/>
</dbReference>
<protein>
    <recommendedName>
        <fullName evidence="7">Dolichol phosphate-mannose biosynthesis regulatory protein</fullName>
    </recommendedName>
</protein>
<evidence type="ECO:0000313" key="9">
    <source>
        <dbReference type="Proteomes" id="UP000005242"/>
    </source>
</evidence>
<evidence type="ECO:0000256" key="5">
    <source>
        <dbReference type="ARBA" id="ARBA00022989"/>
    </source>
</evidence>
<gene>
    <name evidence="8" type="ORF">WALSEDRAFT_49257</name>
</gene>
<name>I4Y5N8_WALMC</name>
<dbReference type="OrthoDB" id="311279at2759"/>
<keyword evidence="3 7" id="KW-0812">Transmembrane</keyword>
<dbReference type="HOGENOM" id="CLU_150144_2_1_1"/>
<dbReference type="GO" id="GO:0033185">
    <property type="term" value="C:dolichol-phosphate-mannose synthase complex"/>
    <property type="evidence" value="ECO:0007669"/>
    <property type="project" value="TreeGrafter"/>
</dbReference>
<dbReference type="UniPathway" id="UPA00378"/>
<keyword evidence="4 7" id="KW-0256">Endoplasmic reticulum</keyword>
<dbReference type="GO" id="GO:0005789">
    <property type="term" value="C:endoplasmic reticulum membrane"/>
    <property type="evidence" value="ECO:0007669"/>
    <property type="project" value="UniProtKB-SubCell"/>
</dbReference>
<accession>I4Y5N8</accession>
<dbReference type="AlphaFoldDB" id="I4Y5N8"/>
<evidence type="ECO:0000313" key="8">
    <source>
        <dbReference type="EMBL" id="EIM19280.1"/>
    </source>
</evidence>
<keyword evidence="5 7" id="KW-1133">Transmembrane helix</keyword>
<feature type="transmembrane region" description="Helical" evidence="7">
    <location>
        <begin position="7"/>
        <end position="25"/>
    </location>
</feature>
<evidence type="ECO:0000256" key="6">
    <source>
        <dbReference type="ARBA" id="ARBA00023136"/>
    </source>
</evidence>
<keyword evidence="6 7" id="KW-0472">Membrane</keyword>
<comment type="subunit">
    <text evidence="7">Component of the dolichol-phosphate mannose (DPM) synthase complex.</text>
</comment>
<evidence type="ECO:0000256" key="3">
    <source>
        <dbReference type="ARBA" id="ARBA00022692"/>
    </source>
</evidence>
<dbReference type="RefSeq" id="XP_006960674.1">
    <property type="nucleotide sequence ID" value="XM_006960612.1"/>
</dbReference>
<dbReference type="PANTHER" id="PTHR15039:SF11">
    <property type="entry name" value="DOLICHOL PHOSPHATE-MANNOSE BIOSYNTHESIS REGULATORY PROTEIN"/>
    <property type="match status" value="1"/>
</dbReference>
<reference evidence="8 9" key="1">
    <citation type="journal article" date="2012" name="Fungal Genet. Biol.">
        <title>The genome of the xerotolerant mold Wallemia sebi reveals adaptations to osmotic stress and suggests cryptic sexual reproduction.</title>
        <authorList>
            <person name="Padamsee M."/>
            <person name="Kumar T.K.A."/>
            <person name="Riley R."/>
            <person name="Binder M."/>
            <person name="Boyd A."/>
            <person name="Calvo A.M."/>
            <person name="Furukawa K."/>
            <person name="Hesse C."/>
            <person name="Hohmann S."/>
            <person name="James T.Y."/>
            <person name="LaButti K."/>
            <person name="Lapidus A."/>
            <person name="Lindquist E."/>
            <person name="Lucas S."/>
            <person name="Miller K."/>
            <person name="Shantappa S."/>
            <person name="Grigoriev I.V."/>
            <person name="Hibbett D.S."/>
            <person name="McLaughlin D.J."/>
            <person name="Spatafora J.W."/>
            <person name="Aime M.C."/>
        </authorList>
    </citation>
    <scope>NUCLEOTIDE SEQUENCE [LARGE SCALE GENOMIC DNA]</scope>
    <source>
        <strain evidence="9">ATCC MYA-4683 / CBS 633.66</strain>
    </source>
</reference>
<evidence type="ECO:0000256" key="7">
    <source>
        <dbReference type="RuleBase" id="RU365084"/>
    </source>
</evidence>
<comment type="subcellular location">
    <subcellularLocation>
        <location evidence="1 7">Endoplasmic reticulum membrane</location>
        <topology evidence="1 7">Multi-pass membrane protein</topology>
    </subcellularLocation>
</comment>
<dbReference type="KEGG" id="wse:WALSEDRAFT_49257"/>
<dbReference type="GO" id="GO:0030234">
    <property type="term" value="F:enzyme regulator activity"/>
    <property type="evidence" value="ECO:0007669"/>
    <property type="project" value="UniProtKB-UniRule"/>
</dbReference>
<proteinExistence type="inferred from homology"/>